<gene>
    <name evidence="5" type="ORF">BD626DRAFT_453343</name>
</gene>
<evidence type="ECO:0000313" key="6">
    <source>
        <dbReference type="Proteomes" id="UP000320762"/>
    </source>
</evidence>
<accession>A0A550CMY8</accession>
<feature type="domain" description="CSC1/OSCA1-like 7TM region" evidence="4">
    <location>
        <begin position="844"/>
        <end position="1110"/>
    </location>
</feature>
<evidence type="ECO:0000313" key="5">
    <source>
        <dbReference type="EMBL" id="TRM66114.1"/>
    </source>
</evidence>
<evidence type="ECO:0000256" key="3">
    <source>
        <dbReference type="SAM" id="Phobius"/>
    </source>
</evidence>
<dbReference type="EMBL" id="VDMD01000004">
    <property type="protein sequence ID" value="TRM66114.1"/>
    <property type="molecule type" value="Genomic_DNA"/>
</dbReference>
<keyword evidence="3" id="KW-0472">Membrane</keyword>
<dbReference type="InterPro" id="IPR045122">
    <property type="entry name" value="Csc1-like"/>
</dbReference>
<feature type="compositionally biased region" description="Basic and acidic residues" evidence="2">
    <location>
        <begin position="431"/>
        <end position="440"/>
    </location>
</feature>
<feature type="region of interest" description="Disordered" evidence="2">
    <location>
        <begin position="491"/>
        <end position="540"/>
    </location>
</feature>
<feature type="transmembrane region" description="Helical" evidence="3">
    <location>
        <begin position="328"/>
        <end position="348"/>
    </location>
</feature>
<dbReference type="GO" id="GO:0005227">
    <property type="term" value="F:calcium-activated cation channel activity"/>
    <property type="evidence" value="ECO:0007669"/>
    <property type="project" value="InterPro"/>
</dbReference>
<feature type="coiled-coil region" evidence="1">
    <location>
        <begin position="761"/>
        <end position="788"/>
    </location>
</feature>
<comment type="caution">
    <text evidence="5">The sequence shown here is derived from an EMBL/GenBank/DDBJ whole genome shotgun (WGS) entry which is preliminary data.</text>
</comment>
<reference evidence="5 6" key="1">
    <citation type="journal article" date="2019" name="New Phytol.">
        <title>Comparative genomics reveals unique wood-decay strategies and fruiting body development in the Schizophyllaceae.</title>
        <authorList>
            <person name="Almasi E."/>
            <person name="Sahu N."/>
            <person name="Krizsan K."/>
            <person name="Balint B."/>
            <person name="Kovacs G.M."/>
            <person name="Kiss B."/>
            <person name="Cseklye J."/>
            <person name="Drula E."/>
            <person name="Henrissat B."/>
            <person name="Nagy I."/>
            <person name="Chovatia M."/>
            <person name="Adam C."/>
            <person name="LaButti K."/>
            <person name="Lipzen A."/>
            <person name="Riley R."/>
            <person name="Grigoriev I.V."/>
            <person name="Nagy L.G."/>
        </authorList>
    </citation>
    <scope>NUCLEOTIDE SEQUENCE [LARGE SCALE GENOMIC DNA]</scope>
    <source>
        <strain evidence="5 6">NL-1724</strain>
    </source>
</reference>
<dbReference type="GO" id="GO:0005886">
    <property type="term" value="C:plasma membrane"/>
    <property type="evidence" value="ECO:0007669"/>
    <property type="project" value="TreeGrafter"/>
</dbReference>
<evidence type="ECO:0000259" key="4">
    <source>
        <dbReference type="Pfam" id="PF02714"/>
    </source>
</evidence>
<feature type="compositionally biased region" description="Gly residues" evidence="2">
    <location>
        <begin position="64"/>
        <end position="73"/>
    </location>
</feature>
<dbReference type="PANTHER" id="PTHR13018:SF5">
    <property type="entry name" value="RE44586P"/>
    <property type="match status" value="1"/>
</dbReference>
<keyword evidence="6" id="KW-1185">Reference proteome</keyword>
<feature type="transmembrane region" description="Helical" evidence="3">
    <location>
        <begin position="888"/>
        <end position="914"/>
    </location>
</feature>
<dbReference type="InterPro" id="IPR003864">
    <property type="entry name" value="CSC1/OSCA1-like_7TM"/>
</dbReference>
<feature type="compositionally biased region" description="Low complexity" evidence="2">
    <location>
        <begin position="36"/>
        <end position="63"/>
    </location>
</feature>
<feature type="transmembrane region" description="Helical" evidence="3">
    <location>
        <begin position="841"/>
        <end position="868"/>
    </location>
</feature>
<feature type="transmembrane region" description="Helical" evidence="3">
    <location>
        <begin position="1118"/>
        <end position="1141"/>
    </location>
</feature>
<organism evidence="5 6">
    <name type="scientific">Schizophyllum amplum</name>
    <dbReference type="NCBI Taxonomy" id="97359"/>
    <lineage>
        <taxon>Eukaryota</taxon>
        <taxon>Fungi</taxon>
        <taxon>Dikarya</taxon>
        <taxon>Basidiomycota</taxon>
        <taxon>Agaricomycotina</taxon>
        <taxon>Agaricomycetes</taxon>
        <taxon>Agaricomycetidae</taxon>
        <taxon>Agaricales</taxon>
        <taxon>Schizophyllaceae</taxon>
        <taxon>Schizophyllum</taxon>
    </lineage>
</organism>
<feature type="region of interest" description="Disordered" evidence="2">
    <location>
        <begin position="405"/>
        <end position="444"/>
    </location>
</feature>
<evidence type="ECO:0000256" key="2">
    <source>
        <dbReference type="SAM" id="MobiDB-lite"/>
    </source>
</evidence>
<feature type="compositionally biased region" description="Basic and acidic residues" evidence="2">
    <location>
        <begin position="709"/>
        <end position="723"/>
    </location>
</feature>
<proteinExistence type="predicted"/>
<feature type="transmembrane region" description="Helical" evidence="3">
    <location>
        <begin position="154"/>
        <end position="175"/>
    </location>
</feature>
<feature type="compositionally biased region" description="Polar residues" evidence="2">
    <location>
        <begin position="679"/>
        <end position="689"/>
    </location>
</feature>
<keyword evidence="3" id="KW-0812">Transmembrane</keyword>
<protein>
    <recommendedName>
        <fullName evidence="4">CSC1/OSCA1-like 7TM region domain-containing protein</fullName>
    </recommendedName>
</protein>
<feature type="compositionally biased region" description="Basic residues" evidence="2">
    <location>
        <begin position="523"/>
        <end position="532"/>
    </location>
</feature>
<keyword evidence="1" id="KW-0175">Coiled coil</keyword>
<evidence type="ECO:0000256" key="1">
    <source>
        <dbReference type="SAM" id="Coils"/>
    </source>
</evidence>
<feature type="transmembrane region" description="Helical" evidence="3">
    <location>
        <begin position="1032"/>
        <end position="1052"/>
    </location>
</feature>
<dbReference type="PANTHER" id="PTHR13018">
    <property type="entry name" value="PROBABLE MEMBRANE PROTEIN DUF221-RELATED"/>
    <property type="match status" value="1"/>
</dbReference>
<feature type="region of interest" description="Disordered" evidence="2">
    <location>
        <begin position="36"/>
        <end position="75"/>
    </location>
</feature>
<feature type="transmembrane region" description="Helical" evidence="3">
    <location>
        <begin position="245"/>
        <end position="269"/>
    </location>
</feature>
<sequence length="1319" mass="144472">MTALDMDELYPRHTGTWTETSNLHWWTTSGGSTFIPSGTESATTSPASTTSSTYTSDTQSDSTGAGGGGGGGSSSSNSGFTLTTFTSSIPISTITQSSTTFTSFSDSVVSTYMSNTISPTMTSSASEPTRTNQIAANSDPVCVGAGLDASSEGVLASLVFSSAIGLLIWLIFAILRPRFRQVYGLREWFLQSDLRPKPLGSGFFAFLFPPVPLVPKVPTDVDDAGKSPQTDAELFPADEQLSQRVLWISLLIVLGWTVLALAGALPLYLVTTRCLADYSQARYGGAYSTLQDLSLMRLLRMLDQGDVSIKNLLVKRAADDSQNIRPRLIVLTVLALVLALLPALWKIIKEFNAVVAYRQRWLKVKCDDQELAWLSVRDAPGFIGWGEKQIKDFIMKCGLSANLDRNASRRRGGSSPDDSDDSPSRPRGGRHQSEKRRWDADAEPSQMEIDVKSLFSIVDTHQLALLIDERDEILENLEIAETRYINSFRISTPDPSIVDLQPQSPEPEGRPYISRPLPLQGRQKPRPRRRSTNRALASSSLAPTSFVAPSQYYRLHKVAGISGGRFTDSDDGRRSFSDSVHSRVIGTQFHEIQTRSGDYHALPMGTHVRVNSAGNLGPLEGSSVDEVPDPRYYGPNHSMEEFGRLGGSYDYDPDERLDEIGELNEWVDLEKDRPGEYESSMNGATQRGQTPRFSSTSSRFPRRARPPRTRAEDTPSPTRRETFPLRSRSPSDPEAVPPPHLRLQPSQPFVRPLEGVDYEGLGDVYNEIKRYRSQLKAINNEIAEAQTGCYHDIADGVRIKGWLVVGRGLRFIPGMQQIEGRAKEDVRWDVLQNERSMLDHVVLWVVVAMVALSLAVALTATAGLALSTAPDVAHYLPFLQPILNANRLPAGIATVLTPAVAAIVFIALALWAVHYAAKVKGSVSMSGGQLLTFKITFFMLTVIAGVFLIAVGALIFSLRAFSDGLGDSSSVANGSIYIMVLCLALIINLAIIIPGLLLLQPTRLWHVLRAEKQAVTPRQRFRAVYPHTYDSSFATGACVLAIVFASTFSLIFPLIGPAVTLLLLLTLVAHRFLVGYVYGRTQSQTGGLLQIWLLRRFGTVVAFQPILLGLIYLSRELWIEGGVLCGVGGAVILFMEGYAMWKTRLPGRKSLSHVAQDSLDRFVEIARPKGRRNVDEESTSLVSGSGRGQRTRGSLASVLEMMSLTLAVMPSSTETRGPVPLPTETLDDLTATERAARTHPDAPPHLPPLPFADHAEEMAGILYPPELIAPPPIIWLPNDSAGVARSEALDLQKYHDLRVTLDVRMKRDVSQRSSSSGRG</sequence>
<feature type="region of interest" description="Disordered" evidence="2">
    <location>
        <begin position="674"/>
        <end position="746"/>
    </location>
</feature>
<keyword evidence="3" id="KW-1133">Transmembrane helix</keyword>
<dbReference type="Pfam" id="PF02714">
    <property type="entry name" value="RSN1_7TM"/>
    <property type="match status" value="1"/>
</dbReference>
<feature type="transmembrane region" description="Helical" evidence="3">
    <location>
        <begin position="1058"/>
        <end position="1079"/>
    </location>
</feature>
<dbReference type="OrthoDB" id="2591106at2759"/>
<feature type="transmembrane region" description="Helical" evidence="3">
    <location>
        <begin position="935"/>
        <end position="956"/>
    </location>
</feature>
<dbReference type="Proteomes" id="UP000320762">
    <property type="component" value="Unassembled WGS sequence"/>
</dbReference>
<name>A0A550CMY8_9AGAR</name>
<feature type="transmembrane region" description="Helical" evidence="3">
    <location>
        <begin position="1091"/>
        <end position="1112"/>
    </location>
</feature>
<feature type="transmembrane region" description="Helical" evidence="3">
    <location>
        <begin position="976"/>
        <end position="999"/>
    </location>
</feature>